<dbReference type="RefSeq" id="WP_253762512.1">
    <property type="nucleotide sequence ID" value="NZ_JAMZDZ010000001.1"/>
</dbReference>
<reference evidence="4" key="1">
    <citation type="journal article" date="2019" name="Int. J. Syst. Evol. Microbiol.">
        <title>The Global Catalogue of Microorganisms (GCM) 10K type strain sequencing project: providing services to taxonomists for standard genome sequencing and annotation.</title>
        <authorList>
            <consortium name="The Broad Institute Genomics Platform"/>
            <consortium name="The Broad Institute Genome Sequencing Center for Infectious Disease"/>
            <person name="Wu L."/>
            <person name="Ma J."/>
        </authorList>
    </citation>
    <scope>NUCLEOTIDE SEQUENCE [LARGE SCALE GENOMIC DNA]</scope>
    <source>
        <strain evidence="4">CGMCC 4.7289</strain>
    </source>
</reference>
<evidence type="ECO:0000313" key="3">
    <source>
        <dbReference type="EMBL" id="MFC4135928.1"/>
    </source>
</evidence>
<name>A0ABV8LZL3_9ACTN</name>
<organism evidence="3 4">
    <name type="scientific">Hamadaea flava</name>
    <dbReference type="NCBI Taxonomy" id="1742688"/>
    <lineage>
        <taxon>Bacteria</taxon>
        <taxon>Bacillati</taxon>
        <taxon>Actinomycetota</taxon>
        <taxon>Actinomycetes</taxon>
        <taxon>Micromonosporales</taxon>
        <taxon>Micromonosporaceae</taxon>
        <taxon>Hamadaea</taxon>
    </lineage>
</organism>
<protein>
    <submittedName>
        <fullName evidence="3">YciI family protein</fullName>
    </submittedName>
</protein>
<accession>A0ABV8LZL3</accession>
<gene>
    <name evidence="3" type="ORF">ACFOZ4_35440</name>
</gene>
<dbReference type="InterPro" id="IPR011008">
    <property type="entry name" value="Dimeric_a/b-barrel"/>
</dbReference>
<keyword evidence="4" id="KW-1185">Reference proteome</keyword>
<comment type="caution">
    <text evidence="3">The sequence shown here is derived from an EMBL/GenBank/DDBJ whole genome shotgun (WGS) entry which is preliminary data.</text>
</comment>
<dbReference type="InterPro" id="IPR005545">
    <property type="entry name" value="YCII"/>
</dbReference>
<feature type="domain" description="YCII-related" evidence="2">
    <location>
        <begin position="3"/>
        <end position="110"/>
    </location>
</feature>
<dbReference type="Pfam" id="PF03795">
    <property type="entry name" value="YCII"/>
    <property type="match status" value="1"/>
</dbReference>
<evidence type="ECO:0000256" key="1">
    <source>
        <dbReference type="ARBA" id="ARBA00007689"/>
    </source>
</evidence>
<sequence length="111" mass="11747">MAKYLILIHGDEQPWENPSPADLDAMMAAHNAFSAKHGSAIVGGEALQSTKTATSIRADGTITDGPFAEIKEALGGYYLIQAADLDEAIAIAKDCPMPDGGVEVRPVMEFE</sequence>
<dbReference type="PANTHER" id="PTHR35174:SF3">
    <property type="entry name" value="BLL7171 PROTEIN"/>
    <property type="match status" value="1"/>
</dbReference>
<dbReference type="Gene3D" id="3.30.70.1060">
    <property type="entry name" value="Dimeric alpha+beta barrel"/>
    <property type="match status" value="1"/>
</dbReference>
<comment type="similarity">
    <text evidence="1">Belongs to the YciI family.</text>
</comment>
<dbReference type="PANTHER" id="PTHR35174">
    <property type="entry name" value="BLL7171 PROTEIN-RELATED"/>
    <property type="match status" value="1"/>
</dbReference>
<evidence type="ECO:0000259" key="2">
    <source>
        <dbReference type="Pfam" id="PF03795"/>
    </source>
</evidence>
<evidence type="ECO:0000313" key="4">
    <source>
        <dbReference type="Proteomes" id="UP001595816"/>
    </source>
</evidence>
<proteinExistence type="inferred from homology"/>
<dbReference type="EMBL" id="JBHSAY010000028">
    <property type="protein sequence ID" value="MFC4135928.1"/>
    <property type="molecule type" value="Genomic_DNA"/>
</dbReference>
<dbReference type="Proteomes" id="UP001595816">
    <property type="component" value="Unassembled WGS sequence"/>
</dbReference>
<dbReference type="SUPFAM" id="SSF54909">
    <property type="entry name" value="Dimeric alpha+beta barrel"/>
    <property type="match status" value="1"/>
</dbReference>